<name>A0ABP0KCN6_9DINO</name>
<evidence type="ECO:0000256" key="2">
    <source>
        <dbReference type="SAM" id="Phobius"/>
    </source>
</evidence>
<accession>A0ABP0KCN6</accession>
<organism evidence="3 4">
    <name type="scientific">Durusdinium trenchii</name>
    <dbReference type="NCBI Taxonomy" id="1381693"/>
    <lineage>
        <taxon>Eukaryota</taxon>
        <taxon>Sar</taxon>
        <taxon>Alveolata</taxon>
        <taxon>Dinophyceae</taxon>
        <taxon>Suessiales</taxon>
        <taxon>Symbiodiniaceae</taxon>
        <taxon>Durusdinium</taxon>
    </lineage>
</organism>
<protein>
    <submittedName>
        <fullName evidence="3">Uncharacterized protein</fullName>
    </submittedName>
</protein>
<keyword evidence="2" id="KW-0812">Transmembrane</keyword>
<feature type="transmembrane region" description="Helical" evidence="2">
    <location>
        <begin position="6"/>
        <end position="23"/>
    </location>
</feature>
<evidence type="ECO:0000256" key="1">
    <source>
        <dbReference type="SAM" id="MobiDB-lite"/>
    </source>
</evidence>
<proteinExistence type="predicted"/>
<keyword evidence="4" id="KW-1185">Reference proteome</keyword>
<reference evidence="3 4" key="1">
    <citation type="submission" date="2024-02" db="EMBL/GenBank/DDBJ databases">
        <authorList>
            <person name="Chen Y."/>
            <person name="Shah S."/>
            <person name="Dougan E. K."/>
            <person name="Thang M."/>
            <person name="Chan C."/>
        </authorList>
    </citation>
    <scope>NUCLEOTIDE SEQUENCE [LARGE SCALE GENOMIC DNA]</scope>
</reference>
<sequence length="288" mass="33975">MGISWWKWLLLLGILMGLTLMVLRKMRTMMYEIEMLERRLNMEVEQVDRSLDWQNRQLSLALDYMERLHRGLIKNGSYVELPSAEDDERKYMHFIEERNRIRDGVRQRLHWNILRGKRLDDSLMNMEADEENQEIEDGELMGIVRLDDGRRIQVPARYLEARDDLPAYEDVEMDAGGANENQEVDLDQPMNLVEGSQERVERLGSAVDSESDPELTGDQPGPWEPDPVQLPTLEFEFYNRMRTRAALRAREDLISVEANWHHFVRSGDSHKAGQLYEVMQELFPYLDY</sequence>
<evidence type="ECO:0000313" key="3">
    <source>
        <dbReference type="EMBL" id="CAK9024566.1"/>
    </source>
</evidence>
<dbReference type="EMBL" id="CAXAMM010010924">
    <property type="protein sequence ID" value="CAK9024566.1"/>
    <property type="molecule type" value="Genomic_DNA"/>
</dbReference>
<dbReference type="Proteomes" id="UP001642464">
    <property type="component" value="Unassembled WGS sequence"/>
</dbReference>
<comment type="caution">
    <text evidence="3">The sequence shown here is derived from an EMBL/GenBank/DDBJ whole genome shotgun (WGS) entry which is preliminary data.</text>
</comment>
<keyword evidence="2" id="KW-0472">Membrane</keyword>
<keyword evidence="2" id="KW-1133">Transmembrane helix</keyword>
<feature type="region of interest" description="Disordered" evidence="1">
    <location>
        <begin position="202"/>
        <end position="227"/>
    </location>
</feature>
<evidence type="ECO:0000313" key="4">
    <source>
        <dbReference type="Proteomes" id="UP001642464"/>
    </source>
</evidence>
<gene>
    <name evidence="3" type="ORF">SCF082_LOCUS16685</name>
</gene>